<proteinExistence type="predicted"/>
<name>A0A6S6M0N8_9BACT</name>
<accession>A0A6S6M0N8</accession>
<dbReference type="KEGG" id="gbn:GEOBRER4_17000"/>
<organism evidence="2 3">
    <name type="scientific">Citrifermentans bremense</name>
    <dbReference type="NCBI Taxonomy" id="60035"/>
    <lineage>
        <taxon>Bacteria</taxon>
        <taxon>Pseudomonadati</taxon>
        <taxon>Thermodesulfobacteriota</taxon>
        <taxon>Desulfuromonadia</taxon>
        <taxon>Geobacterales</taxon>
        <taxon>Geobacteraceae</taxon>
        <taxon>Citrifermentans</taxon>
    </lineage>
</organism>
<feature type="signal peptide" evidence="1">
    <location>
        <begin position="1"/>
        <end position="23"/>
    </location>
</feature>
<dbReference type="AlphaFoldDB" id="A0A6S6M0N8"/>
<dbReference type="EMBL" id="AP023213">
    <property type="protein sequence ID" value="BCG46950.1"/>
    <property type="molecule type" value="Genomic_DNA"/>
</dbReference>
<feature type="chain" id="PRO_5027598592" evidence="1">
    <location>
        <begin position="24"/>
        <end position="117"/>
    </location>
</feature>
<protein>
    <submittedName>
        <fullName evidence="2">Uncharacterized protein</fullName>
    </submittedName>
</protein>
<sequence>MIRKHIITFAAMLGMAFALPVVASELEQADLGAPLADGAMAQQSGRQGVQVEEMLNTINSSEASATVASNLLTSTGTGTNVVGDNAFGATNGVATIIQNSGNQNVIQSSFILNLSVH</sequence>
<keyword evidence="1" id="KW-0732">Signal</keyword>
<keyword evidence="3" id="KW-1185">Reference proteome</keyword>
<dbReference type="Proteomes" id="UP000515472">
    <property type="component" value="Chromosome"/>
</dbReference>
<dbReference type="RefSeq" id="WP_085812968.1">
    <property type="nucleotide sequence ID" value="NZ_AP023213.1"/>
</dbReference>
<gene>
    <name evidence="2" type="ORF">GEOBRER4_n1769</name>
</gene>
<evidence type="ECO:0000313" key="2">
    <source>
        <dbReference type="EMBL" id="BCG46950.1"/>
    </source>
</evidence>
<evidence type="ECO:0000256" key="1">
    <source>
        <dbReference type="SAM" id="SignalP"/>
    </source>
</evidence>
<evidence type="ECO:0000313" key="3">
    <source>
        <dbReference type="Proteomes" id="UP000515472"/>
    </source>
</evidence>
<reference evidence="2 3" key="1">
    <citation type="submission" date="2020-06" db="EMBL/GenBank/DDBJ databases">
        <title>Interaction of electrochemicaly active bacteria, Geobacter bremensis R4 on different carbon anode.</title>
        <authorList>
            <person name="Meng L."/>
            <person name="Yoshida N."/>
        </authorList>
    </citation>
    <scope>NUCLEOTIDE SEQUENCE [LARGE SCALE GENOMIC DNA]</scope>
    <source>
        <strain evidence="2 3">R4</strain>
    </source>
</reference>